<keyword evidence="1" id="KW-0812">Transmembrane</keyword>
<dbReference type="Proteomes" id="UP001218895">
    <property type="component" value="Chromosome"/>
</dbReference>
<gene>
    <name evidence="2" type="ORF">L1994_10765</name>
</gene>
<dbReference type="Gene3D" id="2.120.10.30">
    <property type="entry name" value="TolB, C-terminal domain"/>
    <property type="match status" value="1"/>
</dbReference>
<dbReference type="SUPFAM" id="SSF69304">
    <property type="entry name" value="Tricorn protease N-terminal domain"/>
    <property type="match status" value="1"/>
</dbReference>
<dbReference type="PANTHER" id="PTHR36842:SF1">
    <property type="entry name" value="PROTEIN TOLB"/>
    <property type="match status" value="1"/>
</dbReference>
<evidence type="ECO:0000313" key="2">
    <source>
        <dbReference type="EMBL" id="WFN36607.1"/>
    </source>
</evidence>
<evidence type="ECO:0008006" key="4">
    <source>
        <dbReference type="Google" id="ProtNLM"/>
    </source>
</evidence>
<name>A0AAF0FNA4_9EURY</name>
<sequence length="417" mass="47016">MNLIEKYKKKVLQILVLLLSLCILIPATSAIDISGEEKTIFTAEEDAGIYAAIDSGNILIREALLDKVSSWSKFYIYNISEEKLEKIADYSFYSHNLAINKNIAVWQGKSEERDFVEGKYDVYLYNLDERNTPKIIVDKFNSVDDLTVGENMIIITGRNSIAESSDYDHGDIFVYNLEDESLTKHEFPGCQYGVAISEDCLVFYDDRYGQMKDTVHLMNFDTGKTRQIGDEKKGVYSNPDISGDKIVYKFDEDFGSFLKDSAPQQLIMTDIYTNDTTFIASPGVRIKSHPKIGGDNIVWTDKRNGKYSVWLYNLKEESEILISVTDEEYGGAVDISGDTVIWTDIVDGKDVLKLIKLDIPETSTVLTETPQSLEKSTAENDLEENPTQVANLSSGLTVAAVIFGLCFFVMRTINYKK</sequence>
<feature type="transmembrane region" description="Helical" evidence="1">
    <location>
        <begin position="389"/>
        <end position="410"/>
    </location>
</feature>
<dbReference type="EMBL" id="CP091092">
    <property type="protein sequence ID" value="WFN36607.1"/>
    <property type="molecule type" value="Genomic_DNA"/>
</dbReference>
<keyword evidence="3" id="KW-1185">Reference proteome</keyword>
<dbReference type="PANTHER" id="PTHR36842">
    <property type="entry name" value="PROTEIN TOLB HOMOLOG"/>
    <property type="match status" value="1"/>
</dbReference>
<dbReference type="KEGG" id="manq:L1994_10765"/>
<evidence type="ECO:0000313" key="3">
    <source>
        <dbReference type="Proteomes" id="UP001218895"/>
    </source>
</evidence>
<evidence type="ECO:0000256" key="1">
    <source>
        <dbReference type="SAM" id="Phobius"/>
    </source>
</evidence>
<dbReference type="RefSeq" id="WP_278099441.1">
    <property type="nucleotide sequence ID" value="NZ_CP091092.1"/>
</dbReference>
<proteinExistence type="predicted"/>
<keyword evidence="1" id="KW-0472">Membrane</keyword>
<organism evidence="2 3">
    <name type="scientific">Methanomicrobium antiquum</name>
    <dbReference type="NCBI Taxonomy" id="487686"/>
    <lineage>
        <taxon>Archaea</taxon>
        <taxon>Methanobacteriati</taxon>
        <taxon>Methanobacteriota</taxon>
        <taxon>Stenosarchaea group</taxon>
        <taxon>Methanomicrobia</taxon>
        <taxon>Methanomicrobiales</taxon>
        <taxon>Methanomicrobiaceae</taxon>
        <taxon>Methanomicrobium</taxon>
    </lineage>
</organism>
<accession>A0AAF0FNA4</accession>
<reference evidence="2" key="1">
    <citation type="submission" date="2022-01" db="EMBL/GenBank/DDBJ databases">
        <title>Complete genome of Methanomicrobium antiquum DSM 21220.</title>
        <authorList>
            <person name="Chen S.-C."/>
            <person name="You Y.-T."/>
            <person name="Zhou Y.-Z."/>
            <person name="Lai M.-C."/>
        </authorList>
    </citation>
    <scope>NUCLEOTIDE SEQUENCE</scope>
    <source>
        <strain evidence="2">DSM 21220</strain>
    </source>
</reference>
<keyword evidence="1" id="KW-1133">Transmembrane helix</keyword>
<dbReference type="InterPro" id="IPR011042">
    <property type="entry name" value="6-blade_b-propeller_TolB-like"/>
</dbReference>
<protein>
    <recommendedName>
        <fullName evidence="4">Cell surface protein</fullName>
    </recommendedName>
</protein>
<dbReference type="GeneID" id="79950885"/>
<dbReference type="AlphaFoldDB" id="A0AAF0FNA4"/>